<dbReference type="Gene3D" id="3.30.70.270">
    <property type="match status" value="1"/>
</dbReference>
<evidence type="ECO:0000259" key="4">
    <source>
        <dbReference type="PROSITE" id="PS50887"/>
    </source>
</evidence>
<dbReference type="PROSITE" id="PS50887">
    <property type="entry name" value="GGDEF"/>
    <property type="match status" value="1"/>
</dbReference>
<dbReference type="CDD" id="cd01949">
    <property type="entry name" value="GGDEF"/>
    <property type="match status" value="1"/>
</dbReference>
<organism evidence="5 6">
    <name type="scientific">Amphritea atlantica</name>
    <dbReference type="NCBI Taxonomy" id="355243"/>
    <lineage>
        <taxon>Bacteria</taxon>
        <taxon>Pseudomonadati</taxon>
        <taxon>Pseudomonadota</taxon>
        <taxon>Gammaproteobacteria</taxon>
        <taxon>Oceanospirillales</taxon>
        <taxon>Oceanospirillaceae</taxon>
        <taxon>Amphritea</taxon>
    </lineage>
</organism>
<dbReference type="GO" id="GO:0052621">
    <property type="term" value="F:diguanylate cyclase activity"/>
    <property type="evidence" value="ECO:0007669"/>
    <property type="project" value="UniProtKB-EC"/>
</dbReference>
<keyword evidence="5" id="KW-0808">Transferase</keyword>
<feature type="domain" description="GGDEF" evidence="4">
    <location>
        <begin position="225"/>
        <end position="357"/>
    </location>
</feature>
<name>A0ABY5GUR0_9GAMM</name>
<dbReference type="Proteomes" id="UP001059950">
    <property type="component" value="Chromosome"/>
</dbReference>
<keyword evidence="6" id="KW-1185">Reference proteome</keyword>
<accession>A0ABY5GUR0</accession>
<keyword evidence="3" id="KW-0472">Membrane</keyword>
<proteinExistence type="predicted"/>
<feature type="transmembrane region" description="Helical" evidence="3">
    <location>
        <begin position="127"/>
        <end position="145"/>
    </location>
</feature>
<dbReference type="Pfam" id="PF00990">
    <property type="entry name" value="GGDEF"/>
    <property type="match status" value="1"/>
</dbReference>
<dbReference type="PANTHER" id="PTHR45138">
    <property type="entry name" value="REGULATORY COMPONENTS OF SENSORY TRANSDUCTION SYSTEM"/>
    <property type="match status" value="1"/>
</dbReference>
<dbReference type="EMBL" id="CP073344">
    <property type="protein sequence ID" value="UTW03718.1"/>
    <property type="molecule type" value="Genomic_DNA"/>
</dbReference>
<evidence type="ECO:0000313" key="6">
    <source>
        <dbReference type="Proteomes" id="UP001059950"/>
    </source>
</evidence>
<evidence type="ECO:0000256" key="1">
    <source>
        <dbReference type="ARBA" id="ARBA00012528"/>
    </source>
</evidence>
<reference evidence="5" key="1">
    <citation type="submission" date="2021-04" db="EMBL/GenBank/DDBJ databases">
        <title>Oceanospirillales bacteria with DddD are important DMSP degraders in coastal seawater.</title>
        <authorList>
            <person name="Liu J."/>
        </authorList>
    </citation>
    <scope>NUCLEOTIDE SEQUENCE</scope>
    <source>
        <strain evidence="5">GY6</strain>
    </source>
</reference>
<dbReference type="InterPro" id="IPR029787">
    <property type="entry name" value="Nucleotide_cyclase"/>
</dbReference>
<dbReference type="InterPro" id="IPR000160">
    <property type="entry name" value="GGDEF_dom"/>
</dbReference>
<keyword evidence="3" id="KW-1133">Transmembrane helix</keyword>
<feature type="transmembrane region" description="Helical" evidence="3">
    <location>
        <begin position="27"/>
        <end position="47"/>
    </location>
</feature>
<dbReference type="InterPro" id="IPR043128">
    <property type="entry name" value="Rev_trsase/Diguanyl_cyclase"/>
</dbReference>
<keyword evidence="5" id="KW-0548">Nucleotidyltransferase</keyword>
<evidence type="ECO:0000256" key="2">
    <source>
        <dbReference type="ARBA" id="ARBA00034247"/>
    </source>
</evidence>
<evidence type="ECO:0000256" key="3">
    <source>
        <dbReference type="SAM" id="Phobius"/>
    </source>
</evidence>
<feature type="transmembrane region" description="Helical" evidence="3">
    <location>
        <begin position="157"/>
        <end position="179"/>
    </location>
</feature>
<dbReference type="NCBIfam" id="TIGR00254">
    <property type="entry name" value="GGDEF"/>
    <property type="match status" value="1"/>
</dbReference>
<dbReference type="PANTHER" id="PTHR45138:SF9">
    <property type="entry name" value="DIGUANYLATE CYCLASE DGCM-RELATED"/>
    <property type="match status" value="1"/>
</dbReference>
<dbReference type="SMART" id="SM00267">
    <property type="entry name" value="GGDEF"/>
    <property type="match status" value="1"/>
</dbReference>
<feature type="transmembrane region" description="Helical" evidence="3">
    <location>
        <begin position="53"/>
        <end position="72"/>
    </location>
</feature>
<keyword evidence="3" id="KW-0812">Transmembrane</keyword>
<gene>
    <name evidence="5" type="ORF">KDX31_01360</name>
</gene>
<evidence type="ECO:0000313" key="5">
    <source>
        <dbReference type="EMBL" id="UTW03718.1"/>
    </source>
</evidence>
<dbReference type="InterPro" id="IPR050469">
    <property type="entry name" value="Diguanylate_Cyclase"/>
</dbReference>
<dbReference type="SUPFAM" id="SSF55073">
    <property type="entry name" value="Nucleotide cyclase"/>
    <property type="match status" value="1"/>
</dbReference>
<protein>
    <recommendedName>
        <fullName evidence="1">diguanylate cyclase</fullName>
        <ecNumber evidence="1">2.7.7.65</ecNumber>
    </recommendedName>
</protein>
<feature type="transmembrane region" description="Helical" evidence="3">
    <location>
        <begin position="79"/>
        <end position="99"/>
    </location>
</feature>
<comment type="catalytic activity">
    <reaction evidence="2">
        <text>2 GTP = 3',3'-c-di-GMP + 2 diphosphate</text>
        <dbReference type="Rhea" id="RHEA:24898"/>
        <dbReference type="ChEBI" id="CHEBI:33019"/>
        <dbReference type="ChEBI" id="CHEBI:37565"/>
        <dbReference type="ChEBI" id="CHEBI:58805"/>
        <dbReference type="EC" id="2.7.7.65"/>
    </reaction>
</comment>
<dbReference type="EC" id="2.7.7.65" evidence="1"/>
<sequence length="363" mass="40939">MYVNDGVKQLFQTQDPSAQTDSHRLQLILFIAPIAALVHFVLIPFFYYTGVAVLATLNVLSVLIWVYGIWLSKHNRINLAIQLFSCEVLLHSVVVSYYVGPDPGFQYYLWAMSSFAVMDTSCSRFRVFISAVMLVLIFALLNVGVFEPVYELTLSEYLPYIKLANMVIAGILSVFAIMIMRGFHQSQQAELKELAAIDSLTGLFNRRQGGVLLKQAYRLALRNQNQLTIVMADIDRFKQINDRYGHSVGDTVLCQVAETLQNSIRKSDALIRWGGEEFLILLSDASARDAEKLLAKISPRLEQLYAENEVLEFPVTLSFGVAQWQPDESIEQTIMCADDALYISKQEGRNRITLAESRVAESV</sequence>